<dbReference type="Proteomes" id="UP001157502">
    <property type="component" value="Chromosome 10"/>
</dbReference>
<evidence type="ECO:0000313" key="1">
    <source>
        <dbReference type="EMBL" id="KAJ8005759.1"/>
    </source>
</evidence>
<organism evidence="1 2">
    <name type="scientific">Dallia pectoralis</name>
    <name type="common">Alaska blackfish</name>
    <dbReference type="NCBI Taxonomy" id="75939"/>
    <lineage>
        <taxon>Eukaryota</taxon>
        <taxon>Metazoa</taxon>
        <taxon>Chordata</taxon>
        <taxon>Craniata</taxon>
        <taxon>Vertebrata</taxon>
        <taxon>Euteleostomi</taxon>
        <taxon>Actinopterygii</taxon>
        <taxon>Neopterygii</taxon>
        <taxon>Teleostei</taxon>
        <taxon>Protacanthopterygii</taxon>
        <taxon>Esociformes</taxon>
        <taxon>Umbridae</taxon>
        <taxon>Dallia</taxon>
    </lineage>
</organism>
<comment type="caution">
    <text evidence="1">The sequence shown here is derived from an EMBL/GenBank/DDBJ whole genome shotgun (WGS) entry which is preliminary data.</text>
</comment>
<reference evidence="1" key="1">
    <citation type="submission" date="2021-05" db="EMBL/GenBank/DDBJ databases">
        <authorList>
            <person name="Pan Q."/>
            <person name="Jouanno E."/>
            <person name="Zahm M."/>
            <person name="Klopp C."/>
            <person name="Cabau C."/>
            <person name="Louis A."/>
            <person name="Berthelot C."/>
            <person name="Parey E."/>
            <person name="Roest Crollius H."/>
            <person name="Montfort J."/>
            <person name="Robinson-Rechavi M."/>
            <person name="Bouchez O."/>
            <person name="Lampietro C."/>
            <person name="Lopez Roques C."/>
            <person name="Donnadieu C."/>
            <person name="Postlethwait J."/>
            <person name="Bobe J."/>
            <person name="Dillon D."/>
            <person name="Chandos A."/>
            <person name="von Hippel F."/>
            <person name="Guiguen Y."/>
        </authorList>
    </citation>
    <scope>NUCLEOTIDE SEQUENCE</scope>
    <source>
        <strain evidence="1">YG-Jan2019</strain>
    </source>
</reference>
<sequence>MCHVPLHIPEGFAVCCCRLAVGLRSYGFIGWEIYGGDDDDDGEKAGDTVLRICEEQHRHPSLRRAYRWIDYK</sequence>
<dbReference type="EMBL" id="CM055737">
    <property type="protein sequence ID" value="KAJ8005759.1"/>
    <property type="molecule type" value="Genomic_DNA"/>
</dbReference>
<name>A0ACC2GPU3_DALPE</name>
<gene>
    <name evidence="1" type="ORF">DPEC_G00121230</name>
</gene>
<keyword evidence="2" id="KW-1185">Reference proteome</keyword>
<proteinExistence type="predicted"/>
<accession>A0ACC2GPU3</accession>
<evidence type="ECO:0000313" key="2">
    <source>
        <dbReference type="Proteomes" id="UP001157502"/>
    </source>
</evidence>
<protein>
    <submittedName>
        <fullName evidence="1">Uncharacterized protein</fullName>
    </submittedName>
</protein>